<evidence type="ECO:0000256" key="7">
    <source>
        <dbReference type="PIRSR" id="PIRSR038994-2"/>
    </source>
</evidence>
<feature type="binding site" evidence="7">
    <location>
        <begin position="220"/>
        <end position="221"/>
    </location>
    <ligand>
        <name>substrate</name>
    </ligand>
</feature>
<comment type="caution">
    <text evidence="10">The sequence shown here is derived from an EMBL/GenBank/DDBJ whole genome shotgun (WGS) entry which is preliminary data.</text>
</comment>
<dbReference type="InterPro" id="IPR011059">
    <property type="entry name" value="Metal-dep_hydrolase_composite"/>
</dbReference>
<dbReference type="SUPFAM" id="SSF51556">
    <property type="entry name" value="Metallo-dependent hydrolases"/>
    <property type="match status" value="1"/>
</dbReference>
<dbReference type="PIRSF" id="PIRSF038994">
    <property type="entry name" value="NagA"/>
    <property type="match status" value="1"/>
</dbReference>
<dbReference type="InterPro" id="IPR032466">
    <property type="entry name" value="Metal_Hydrolase"/>
</dbReference>
<organism evidence="10 11">
    <name type="scientific">Marinibactrum halimedae</name>
    <dbReference type="NCBI Taxonomy" id="1444977"/>
    <lineage>
        <taxon>Bacteria</taxon>
        <taxon>Pseudomonadati</taxon>
        <taxon>Pseudomonadota</taxon>
        <taxon>Gammaproteobacteria</taxon>
        <taxon>Cellvibrionales</taxon>
        <taxon>Cellvibrionaceae</taxon>
        <taxon>Marinibactrum</taxon>
    </lineage>
</organism>
<accession>A0AA37WLD6</accession>
<feature type="binding site" evidence="7">
    <location>
        <begin position="308"/>
        <end position="310"/>
    </location>
    <ligand>
        <name>substrate</name>
    </ligand>
</feature>
<evidence type="ECO:0000256" key="8">
    <source>
        <dbReference type="PIRSR" id="PIRSR038994-3"/>
    </source>
</evidence>
<evidence type="ECO:0000256" key="1">
    <source>
        <dbReference type="ARBA" id="ARBA00010716"/>
    </source>
</evidence>
<proteinExistence type="inferred from homology"/>
<dbReference type="InterPro" id="IPR003764">
    <property type="entry name" value="GlcNAc_6-P_deAcase"/>
</dbReference>
<dbReference type="Proteomes" id="UP001156870">
    <property type="component" value="Unassembled WGS sequence"/>
</dbReference>
<sequence length="381" mass="40385">MTPSFFAPRLFDGQQWQDNVLITIDKGVITALEPDQSPTPTSLPIHGVLVPGFVDVQVNGGGGVMFNQSPTVESLSIMAKAHSRFGTTSLLPTVITDSLVVMERAADAVAEALADKSITKKCVPQVKGIHFEGPHLSSAKKGVHSEKFIRSISDEEFALFCRRDLGTVMVTVAPENVSPSVISELVKEGVVVALGHSNATADIVTKALDAGASGFTHLFNAMSPITGREPGMVGTALMTRDAYCGLIVDFEHVHPMNCQLAMQQKTADKIVLVTDAMAHVGSDETQIDFFDTTIIRHQGKLTLPNGTLAGSVLDMATAVRNTHQTLGLSLADALTMATTTPASFIGQGSKLGAIKVGLPADMVWLDAQLGVEKVWVAGEEV</sequence>
<evidence type="ECO:0000256" key="4">
    <source>
        <dbReference type="ARBA" id="ARBA00023277"/>
    </source>
</evidence>
<dbReference type="GO" id="GO:0046872">
    <property type="term" value="F:metal ion binding"/>
    <property type="evidence" value="ECO:0007669"/>
    <property type="project" value="UniProtKB-KW"/>
</dbReference>
<feature type="binding site" evidence="8">
    <location>
        <position position="132"/>
    </location>
    <ligand>
        <name>Zn(2+)</name>
        <dbReference type="ChEBI" id="CHEBI:29105"/>
    </ligand>
</feature>
<comment type="cofactor">
    <cofactor evidence="8">
        <name>a divalent metal cation</name>
        <dbReference type="ChEBI" id="CHEBI:60240"/>
    </cofactor>
    <text evidence="8">Binds 1 divalent metal cation per subunit.</text>
</comment>
<dbReference type="Gene3D" id="2.30.40.10">
    <property type="entry name" value="Urease, subunit C, domain 1"/>
    <property type="match status" value="1"/>
</dbReference>
<feature type="binding site" evidence="7">
    <location>
        <position position="143"/>
    </location>
    <ligand>
        <name>substrate</name>
    </ligand>
</feature>
<evidence type="ECO:0000313" key="10">
    <source>
        <dbReference type="EMBL" id="GLS25160.1"/>
    </source>
</evidence>
<dbReference type="PANTHER" id="PTHR11113:SF14">
    <property type="entry name" value="N-ACETYLGLUCOSAMINE-6-PHOSPHATE DEACETYLASE"/>
    <property type="match status" value="1"/>
</dbReference>
<comment type="similarity">
    <text evidence="1 5">Belongs to the metallo-dependent hydrolases superfamily. NagA family.</text>
</comment>
<dbReference type="Gene3D" id="3.20.20.140">
    <property type="entry name" value="Metal-dependent hydrolases"/>
    <property type="match status" value="1"/>
</dbReference>
<evidence type="ECO:0000313" key="11">
    <source>
        <dbReference type="Proteomes" id="UP001156870"/>
    </source>
</evidence>
<dbReference type="Pfam" id="PF01979">
    <property type="entry name" value="Amidohydro_1"/>
    <property type="match status" value="1"/>
</dbReference>
<keyword evidence="11" id="KW-1185">Reference proteome</keyword>
<dbReference type="EMBL" id="BSPD01000023">
    <property type="protein sequence ID" value="GLS25160.1"/>
    <property type="molecule type" value="Genomic_DNA"/>
</dbReference>
<dbReference type="GO" id="GO:0006046">
    <property type="term" value="P:N-acetylglucosamine catabolic process"/>
    <property type="evidence" value="ECO:0007669"/>
    <property type="project" value="TreeGrafter"/>
</dbReference>
<dbReference type="FunFam" id="3.20.20.140:FF:000004">
    <property type="entry name" value="N-acetylglucosamine-6-phosphate deacetylase"/>
    <property type="match status" value="1"/>
</dbReference>
<dbReference type="NCBIfam" id="TIGR00221">
    <property type="entry name" value="nagA"/>
    <property type="match status" value="1"/>
</dbReference>
<keyword evidence="2 8" id="KW-0479">Metal-binding</keyword>
<name>A0AA37WLD6_9GAMM</name>
<reference evidence="10 11" key="1">
    <citation type="journal article" date="2014" name="Int. J. Syst. Evol. Microbiol.">
        <title>Complete genome sequence of Corynebacterium casei LMG S-19264T (=DSM 44701T), isolated from a smear-ripened cheese.</title>
        <authorList>
            <consortium name="US DOE Joint Genome Institute (JGI-PGF)"/>
            <person name="Walter F."/>
            <person name="Albersmeier A."/>
            <person name="Kalinowski J."/>
            <person name="Ruckert C."/>
        </authorList>
    </citation>
    <scope>NUCLEOTIDE SEQUENCE [LARGE SCALE GENOMIC DNA]</scope>
    <source>
        <strain evidence="10 11">NBRC 110095</strain>
    </source>
</reference>
<feature type="binding site" evidence="8">
    <location>
        <position position="217"/>
    </location>
    <ligand>
        <name>Zn(2+)</name>
        <dbReference type="ChEBI" id="CHEBI:29105"/>
    </ligand>
</feature>
<evidence type="ECO:0000256" key="5">
    <source>
        <dbReference type="PIRNR" id="PIRNR038994"/>
    </source>
</evidence>
<evidence type="ECO:0000256" key="2">
    <source>
        <dbReference type="ARBA" id="ARBA00022723"/>
    </source>
</evidence>
<evidence type="ECO:0000259" key="9">
    <source>
        <dbReference type="Pfam" id="PF01979"/>
    </source>
</evidence>
<evidence type="ECO:0000256" key="3">
    <source>
        <dbReference type="ARBA" id="ARBA00022801"/>
    </source>
</evidence>
<dbReference type="AlphaFoldDB" id="A0AA37WLD6"/>
<gene>
    <name evidence="10" type="primary">nagA</name>
    <name evidence="10" type="ORF">GCM10007877_08740</name>
</gene>
<keyword evidence="3 5" id="KW-0378">Hydrolase</keyword>
<keyword evidence="4 5" id="KW-0119">Carbohydrate metabolism</keyword>
<evidence type="ECO:0000256" key="6">
    <source>
        <dbReference type="PIRSR" id="PIRSR038994-1"/>
    </source>
</evidence>
<dbReference type="PANTHER" id="PTHR11113">
    <property type="entry name" value="N-ACETYLGLUCOSAMINE-6-PHOSPHATE DEACETYLASE"/>
    <property type="match status" value="1"/>
</dbReference>
<dbReference type="InterPro" id="IPR006680">
    <property type="entry name" value="Amidohydro-rel"/>
</dbReference>
<protein>
    <submittedName>
        <fullName evidence="10">N-acetylgalactosamine-6-phosphate deacetylase</fullName>
    </submittedName>
</protein>
<feature type="binding site" evidence="7">
    <location>
        <position position="228"/>
    </location>
    <ligand>
        <name>substrate</name>
    </ligand>
</feature>
<feature type="active site" description="Proton donor/acceptor" evidence="6">
    <location>
        <position position="275"/>
    </location>
</feature>
<dbReference type="GO" id="GO:0008448">
    <property type="term" value="F:N-acetylglucosamine-6-phosphate deacetylase activity"/>
    <property type="evidence" value="ECO:0007669"/>
    <property type="project" value="InterPro"/>
</dbReference>
<feature type="binding site" evidence="8">
    <location>
        <position position="196"/>
    </location>
    <ligand>
        <name>Zn(2+)</name>
        <dbReference type="ChEBI" id="CHEBI:29105"/>
    </ligand>
</feature>
<dbReference type="CDD" id="cd00854">
    <property type="entry name" value="NagA"/>
    <property type="match status" value="1"/>
</dbReference>
<dbReference type="RefSeq" id="WP_232595299.1">
    <property type="nucleotide sequence ID" value="NZ_BSPD01000023.1"/>
</dbReference>
<feature type="domain" description="Amidohydrolase-related" evidence="9">
    <location>
        <begin position="48"/>
        <end position="381"/>
    </location>
</feature>
<feature type="binding site" evidence="7">
    <location>
        <position position="252"/>
    </location>
    <ligand>
        <name>substrate</name>
    </ligand>
</feature>